<gene>
    <name evidence="3" type="ORF">ABQM86_00215</name>
</gene>
<keyword evidence="2" id="KW-0812">Transmembrane</keyword>
<feature type="compositionally biased region" description="Low complexity" evidence="1">
    <location>
        <begin position="59"/>
        <end position="89"/>
    </location>
</feature>
<organism evidence="3">
    <name type="scientific">Paenarthrobacter sp. AMU7</name>
    <dbReference type="NCBI Taxonomy" id="3162492"/>
    <lineage>
        <taxon>Bacteria</taxon>
        <taxon>Bacillati</taxon>
        <taxon>Actinomycetota</taxon>
        <taxon>Actinomycetes</taxon>
        <taxon>Micrococcales</taxon>
        <taxon>Micrococcaceae</taxon>
        <taxon>Paenarthrobacter</taxon>
    </lineage>
</organism>
<evidence type="ECO:0000256" key="2">
    <source>
        <dbReference type="SAM" id="Phobius"/>
    </source>
</evidence>
<reference evidence="3" key="1">
    <citation type="submission" date="2024-07" db="EMBL/GenBank/DDBJ databases">
        <authorList>
            <person name="Li J."/>
            <person name="Wei H."/>
            <person name="Ma J."/>
        </authorList>
    </citation>
    <scope>NUCLEOTIDE SEQUENCE</scope>
    <source>
        <strain evidence="3">AMU7</strain>
    </source>
</reference>
<dbReference type="EMBL" id="CP165735">
    <property type="protein sequence ID" value="XDV71652.1"/>
    <property type="molecule type" value="Genomic_DNA"/>
</dbReference>
<feature type="region of interest" description="Disordered" evidence="1">
    <location>
        <begin position="56"/>
        <end position="100"/>
    </location>
</feature>
<evidence type="ECO:0000256" key="1">
    <source>
        <dbReference type="SAM" id="MobiDB-lite"/>
    </source>
</evidence>
<keyword evidence="2" id="KW-0472">Membrane</keyword>
<feature type="compositionally biased region" description="Pro residues" evidence="1">
    <location>
        <begin position="90"/>
        <end position="100"/>
    </location>
</feature>
<accession>A0AB39YRQ4</accession>
<dbReference type="AlphaFoldDB" id="A0AB39YRQ4"/>
<sequence>MTIAPDSTDGKKLTGWKRHWKALGGLSFLAVVIATITLLQAFTDFTLDDLLPKNPPTVASASQGPSQQASDGTSPSPAGTGTPSTTPSRPTSPPSTPPAAIPADILSSIVVKSELGLTTYWKVIGQKENLYQMVGGFGQIQVAYGWSGRRADGTEIRSNDCQIAVTISGPQSIPTELYGQCTNLETRWARASENLLRITTPGTYEVKVEDKDSGAVGSSSFTVLAE</sequence>
<keyword evidence="2" id="KW-1133">Transmembrane helix</keyword>
<feature type="transmembrane region" description="Helical" evidence="2">
    <location>
        <begin position="20"/>
        <end position="42"/>
    </location>
</feature>
<evidence type="ECO:0000313" key="3">
    <source>
        <dbReference type="EMBL" id="XDV71652.1"/>
    </source>
</evidence>
<dbReference type="RefSeq" id="WP_369745613.1">
    <property type="nucleotide sequence ID" value="NZ_CP165735.1"/>
</dbReference>
<protein>
    <submittedName>
        <fullName evidence="3">Uncharacterized protein</fullName>
    </submittedName>
</protein>
<name>A0AB39YRQ4_9MICC</name>
<proteinExistence type="predicted"/>